<dbReference type="PANTHER" id="PTHR38812">
    <property type="entry name" value="MU-LIKE PROPHAGE FLUMU PROTEIN GP42"/>
    <property type="match status" value="1"/>
</dbReference>
<name>A0A6J5LRR8_9CAUD</name>
<dbReference type="Pfam" id="PF20155">
    <property type="entry name" value="TMP_3"/>
    <property type="match status" value="1"/>
</dbReference>
<evidence type="ECO:0000256" key="1">
    <source>
        <dbReference type="ARBA" id="ARBA00022465"/>
    </source>
</evidence>
<dbReference type="InterPro" id="IPR013491">
    <property type="entry name" value="Tape_meas_N"/>
</dbReference>
<feature type="transmembrane region" description="Helical" evidence="2">
    <location>
        <begin position="337"/>
        <end position="358"/>
    </location>
</feature>
<feature type="transmembrane region" description="Helical" evidence="2">
    <location>
        <begin position="300"/>
        <end position="325"/>
    </location>
</feature>
<reference evidence="4" key="1">
    <citation type="submission" date="2020-04" db="EMBL/GenBank/DDBJ databases">
        <authorList>
            <person name="Chiriac C."/>
            <person name="Salcher M."/>
            <person name="Ghai R."/>
            <person name="Kavagutti S V."/>
        </authorList>
    </citation>
    <scope>NUCLEOTIDE SEQUENCE</scope>
</reference>
<evidence type="ECO:0000259" key="3">
    <source>
        <dbReference type="Pfam" id="PF20155"/>
    </source>
</evidence>
<keyword evidence="1" id="KW-1245">Viral tail assembly</keyword>
<accession>A0A6J5LRR8</accession>
<protein>
    <submittedName>
        <fullName evidence="4">Caudovirus, tape measure, N-terminal</fullName>
    </submittedName>
</protein>
<feature type="domain" description="Tape measure protein N-terminal" evidence="3">
    <location>
        <begin position="79"/>
        <end position="263"/>
    </location>
</feature>
<dbReference type="PANTHER" id="PTHR38812:SF2">
    <property type="entry name" value="MU-LIKE PROPHAGE FLUMU PROTEIN GP42"/>
    <property type="match status" value="1"/>
</dbReference>
<gene>
    <name evidence="4" type="ORF">UFOVP286_36</name>
</gene>
<dbReference type="NCBIfam" id="TIGR02675">
    <property type="entry name" value="tape_meas_nterm"/>
    <property type="match status" value="1"/>
</dbReference>
<dbReference type="GO" id="GO:0098003">
    <property type="term" value="P:viral tail assembly"/>
    <property type="evidence" value="ECO:0007669"/>
    <property type="project" value="UniProtKB-KW"/>
</dbReference>
<dbReference type="EMBL" id="LR796304">
    <property type="protein sequence ID" value="CAB4135747.1"/>
    <property type="molecule type" value="Genomic_DNA"/>
</dbReference>
<keyword evidence="2" id="KW-0812">Transmembrane</keyword>
<keyword evidence="2" id="KW-1133">Transmembrane helix</keyword>
<keyword evidence="2" id="KW-0472">Membrane</keyword>
<dbReference type="InterPro" id="IPR053058">
    <property type="entry name" value="Mulikevirus_tape_measure"/>
</dbReference>
<keyword evidence="1" id="KW-1188">Viral release from host cell</keyword>
<organism evidence="4">
    <name type="scientific">uncultured Caudovirales phage</name>
    <dbReference type="NCBI Taxonomy" id="2100421"/>
    <lineage>
        <taxon>Viruses</taxon>
        <taxon>Duplodnaviria</taxon>
        <taxon>Heunggongvirae</taxon>
        <taxon>Uroviricota</taxon>
        <taxon>Caudoviricetes</taxon>
        <taxon>Peduoviridae</taxon>
        <taxon>Maltschvirus</taxon>
        <taxon>Maltschvirus maltsch</taxon>
    </lineage>
</organism>
<evidence type="ECO:0000256" key="2">
    <source>
        <dbReference type="SAM" id="Phobius"/>
    </source>
</evidence>
<evidence type="ECO:0000313" key="4">
    <source>
        <dbReference type="EMBL" id="CAB4135747.1"/>
    </source>
</evidence>
<sequence length="455" mass="49109">MSFQVSWVYDLVDKLSPALKTINKNIQVNSQSIANLGKNFSKATNDMANNMSNMSDKAFNFSQSVAIMSTGLGAVGIKAIKSSADFETLAIQLEVLTGSAEKGKKLFDELTQFADKTPFQLPEIVQATRTLLGAQLPLENIINRTKMLGDVSAGSGADIRSLAVVYAQVAGANKLLGQDANQFISNGIPIWGLLQKITGKSIAQLKELGTDGKISFDLVNKALTQATQKGGMYFKATEKLSESVNGLFSTLADSINKAFGKLGDEIIKVIDLKNLVKDITVFAGKITDAFSALSPEMKTLIVYGGLFLTALLPIGLALGGFFIALKQILIVFETLLFLMRLNPLTLWLSAIALLIYNFDKVLLIVKKIFDYVGKIITGARNMFGGKVLLGQAGNAGIDSLQQTMQQTIQQPITQNPYQYFSGGLNVNFANMPKQTVINSSSSSNLNLGINTTFAR</sequence>
<proteinExistence type="predicted"/>